<dbReference type="InterPro" id="IPR029063">
    <property type="entry name" value="SAM-dependent_MTases_sf"/>
</dbReference>
<dbReference type="InterPro" id="IPR002052">
    <property type="entry name" value="DNA_methylase_N6_adenine_CS"/>
</dbReference>
<feature type="binding site" evidence="5">
    <location>
        <position position="187"/>
    </location>
    <ligand>
        <name>S-adenosyl-L-methionine</name>
        <dbReference type="ChEBI" id="CHEBI:59789"/>
    </ligand>
</feature>
<dbReference type="Gene3D" id="1.10.8.10">
    <property type="entry name" value="DNA helicase RuvA subunit, C-terminal domain"/>
    <property type="match status" value="1"/>
</dbReference>
<dbReference type="OrthoDB" id="9800643at2"/>
<keyword evidence="3 5" id="KW-0949">S-adenosyl-L-methionine</keyword>
<dbReference type="PANTHER" id="PTHR18895">
    <property type="entry name" value="HEMK METHYLTRANSFERASE"/>
    <property type="match status" value="1"/>
</dbReference>
<evidence type="ECO:0000256" key="4">
    <source>
        <dbReference type="ARBA" id="ARBA00048391"/>
    </source>
</evidence>
<dbReference type="Pfam" id="PF05175">
    <property type="entry name" value="MTS"/>
    <property type="match status" value="1"/>
</dbReference>
<dbReference type="Proteomes" id="UP000199647">
    <property type="component" value="Unassembled WGS sequence"/>
</dbReference>
<dbReference type="NCBIfam" id="TIGR03534">
    <property type="entry name" value="RF_mod_PrmC"/>
    <property type="match status" value="1"/>
</dbReference>
<dbReference type="GO" id="GO:0003676">
    <property type="term" value="F:nucleic acid binding"/>
    <property type="evidence" value="ECO:0007669"/>
    <property type="project" value="InterPro"/>
</dbReference>
<organism evidence="8 9">
    <name type="scientific">Faunimonas pinastri</name>
    <dbReference type="NCBI Taxonomy" id="1855383"/>
    <lineage>
        <taxon>Bacteria</taxon>
        <taxon>Pseudomonadati</taxon>
        <taxon>Pseudomonadota</taxon>
        <taxon>Alphaproteobacteria</taxon>
        <taxon>Hyphomicrobiales</taxon>
        <taxon>Afifellaceae</taxon>
        <taxon>Faunimonas</taxon>
    </lineage>
</organism>
<keyword evidence="2 5" id="KW-0808">Transferase</keyword>
<dbReference type="InterPro" id="IPR004556">
    <property type="entry name" value="HemK-like"/>
</dbReference>
<dbReference type="InterPro" id="IPR019874">
    <property type="entry name" value="RF_methyltr_PrmC"/>
</dbReference>
<keyword evidence="1 5" id="KW-0489">Methyltransferase</keyword>
<comment type="catalytic activity">
    <reaction evidence="4 5">
        <text>L-glutaminyl-[peptide chain release factor] + S-adenosyl-L-methionine = N(5)-methyl-L-glutaminyl-[peptide chain release factor] + S-adenosyl-L-homocysteine + H(+)</text>
        <dbReference type="Rhea" id="RHEA:42896"/>
        <dbReference type="Rhea" id="RHEA-COMP:10271"/>
        <dbReference type="Rhea" id="RHEA-COMP:10272"/>
        <dbReference type="ChEBI" id="CHEBI:15378"/>
        <dbReference type="ChEBI" id="CHEBI:30011"/>
        <dbReference type="ChEBI" id="CHEBI:57856"/>
        <dbReference type="ChEBI" id="CHEBI:59789"/>
        <dbReference type="ChEBI" id="CHEBI:61891"/>
        <dbReference type="EC" id="2.1.1.297"/>
    </reaction>
</comment>
<feature type="binding site" evidence="5">
    <location>
        <position position="173"/>
    </location>
    <ligand>
        <name>S-adenosyl-L-methionine</name>
        <dbReference type="ChEBI" id="CHEBI:59789"/>
    </ligand>
</feature>
<evidence type="ECO:0000259" key="7">
    <source>
        <dbReference type="Pfam" id="PF17827"/>
    </source>
</evidence>
<dbReference type="RefSeq" id="WP_092497917.1">
    <property type="nucleotide sequence ID" value="NZ_FOFG01000012.1"/>
</dbReference>
<dbReference type="InterPro" id="IPR050320">
    <property type="entry name" value="N5-glutamine_MTase"/>
</dbReference>
<feature type="binding site" evidence="5">
    <location>
        <position position="144"/>
    </location>
    <ligand>
        <name>S-adenosyl-L-methionine</name>
        <dbReference type="ChEBI" id="CHEBI:59789"/>
    </ligand>
</feature>
<dbReference type="EMBL" id="FOFG01000012">
    <property type="protein sequence ID" value="SER14368.1"/>
    <property type="molecule type" value="Genomic_DNA"/>
</dbReference>
<evidence type="ECO:0000256" key="5">
    <source>
        <dbReference type="HAMAP-Rule" id="MF_02126"/>
    </source>
</evidence>
<dbReference type="HAMAP" id="MF_02126">
    <property type="entry name" value="RF_methyltr_PrmC"/>
    <property type="match status" value="1"/>
</dbReference>
<reference evidence="8 9" key="1">
    <citation type="submission" date="2016-10" db="EMBL/GenBank/DDBJ databases">
        <authorList>
            <person name="de Groot N.N."/>
        </authorList>
    </citation>
    <scope>NUCLEOTIDE SEQUENCE [LARGE SCALE GENOMIC DNA]</scope>
    <source>
        <strain evidence="8 9">A52C2</strain>
    </source>
</reference>
<dbReference type="PRINTS" id="PR00507">
    <property type="entry name" value="N12N6MTFRASE"/>
</dbReference>
<dbReference type="SUPFAM" id="SSF53335">
    <property type="entry name" value="S-adenosyl-L-methionine-dependent methyltransferases"/>
    <property type="match status" value="1"/>
</dbReference>
<dbReference type="AlphaFoldDB" id="A0A1H9LSS4"/>
<dbReference type="PANTHER" id="PTHR18895:SF74">
    <property type="entry name" value="MTRF1L RELEASE FACTOR GLUTAMINE METHYLTRANSFERASE"/>
    <property type="match status" value="1"/>
</dbReference>
<evidence type="ECO:0000256" key="3">
    <source>
        <dbReference type="ARBA" id="ARBA00022691"/>
    </source>
</evidence>
<sequence>MTTIGEALAEGRARLAAAGLPTAALDTRLLLCRAAGLDVSAVLSRPDRNLDPASLDLFGEFIARRGRHEPVARILGEREFWGIPFRLNAATLVPRPDTEILVEAALDQLPADRDLDIADLGTGSGAIIVALLHERPRARGVAVDLSEEALQAAGENARAAGVADRLALSHMSFADGPQGLFDAIVSNPPYIRSNDMPGLEREVRDFDPALALDGGMDGLDAYRIITRRAASALKPGGIMALEIGYDQSQEVESLCSEAGLVLVETRRDLAGHPRVVVARQS</sequence>
<dbReference type="CDD" id="cd02440">
    <property type="entry name" value="AdoMet_MTases"/>
    <property type="match status" value="1"/>
</dbReference>
<evidence type="ECO:0000256" key="1">
    <source>
        <dbReference type="ARBA" id="ARBA00022603"/>
    </source>
</evidence>
<comment type="function">
    <text evidence="5">Methylates the class 1 translation termination release factors RF1/PrfA and RF2/PrfB on the glutamine residue of the universally conserved GGQ motif.</text>
</comment>
<dbReference type="GO" id="GO:0032259">
    <property type="term" value="P:methylation"/>
    <property type="evidence" value="ECO:0007669"/>
    <property type="project" value="UniProtKB-KW"/>
</dbReference>
<keyword evidence="9" id="KW-1185">Reference proteome</keyword>
<feature type="domain" description="Methyltransferase small" evidence="6">
    <location>
        <begin position="106"/>
        <end position="192"/>
    </location>
</feature>
<feature type="binding site" evidence="5">
    <location>
        <begin position="187"/>
        <end position="190"/>
    </location>
    <ligand>
        <name>substrate</name>
    </ligand>
</feature>
<proteinExistence type="inferred from homology"/>
<comment type="similarity">
    <text evidence="5">Belongs to the protein N5-glutamine methyltransferase family. PrmC subfamily.</text>
</comment>
<feature type="binding site" evidence="5">
    <location>
        <begin position="121"/>
        <end position="125"/>
    </location>
    <ligand>
        <name>S-adenosyl-L-methionine</name>
        <dbReference type="ChEBI" id="CHEBI:59789"/>
    </ligand>
</feature>
<dbReference type="PROSITE" id="PS00092">
    <property type="entry name" value="N6_MTASE"/>
    <property type="match status" value="1"/>
</dbReference>
<name>A0A1H9LSS4_9HYPH</name>
<evidence type="ECO:0000259" key="6">
    <source>
        <dbReference type="Pfam" id="PF05175"/>
    </source>
</evidence>
<accession>A0A1H9LSS4</accession>
<dbReference type="Pfam" id="PF17827">
    <property type="entry name" value="PrmC_N"/>
    <property type="match status" value="1"/>
</dbReference>
<dbReference type="STRING" id="1855383.SAMN05216548_1125"/>
<dbReference type="Gene3D" id="3.40.50.150">
    <property type="entry name" value="Vaccinia Virus protein VP39"/>
    <property type="match status" value="1"/>
</dbReference>
<dbReference type="NCBIfam" id="TIGR00536">
    <property type="entry name" value="hemK_fam"/>
    <property type="match status" value="1"/>
</dbReference>
<gene>
    <name evidence="5" type="primary">prmC</name>
    <name evidence="8" type="ORF">SAMN05216548_1125</name>
</gene>
<evidence type="ECO:0000313" key="9">
    <source>
        <dbReference type="Proteomes" id="UP000199647"/>
    </source>
</evidence>
<dbReference type="EC" id="2.1.1.297" evidence="5"/>
<evidence type="ECO:0000313" key="8">
    <source>
        <dbReference type="EMBL" id="SER14368.1"/>
    </source>
</evidence>
<evidence type="ECO:0000256" key="2">
    <source>
        <dbReference type="ARBA" id="ARBA00022679"/>
    </source>
</evidence>
<feature type="domain" description="Release factor glutamine methyltransferase N-terminal" evidence="7">
    <location>
        <begin position="6"/>
        <end position="76"/>
    </location>
</feature>
<protein>
    <recommendedName>
        <fullName evidence="5">Release factor glutamine methyltransferase</fullName>
        <shortName evidence="5">RF MTase</shortName>
        <ecNumber evidence="5">2.1.1.297</ecNumber>
    </recommendedName>
    <alternativeName>
        <fullName evidence="5">N5-glutamine methyltransferase PrmC</fullName>
    </alternativeName>
    <alternativeName>
        <fullName evidence="5">Protein-(glutamine-N5) MTase PrmC</fullName>
    </alternativeName>
    <alternativeName>
        <fullName evidence="5">Protein-glutamine N-methyltransferase PrmC</fullName>
    </alternativeName>
</protein>
<dbReference type="InterPro" id="IPR040758">
    <property type="entry name" value="PrmC_N"/>
</dbReference>
<dbReference type="GO" id="GO:0102559">
    <property type="term" value="F:peptide chain release factor N(5)-glutamine methyltransferase activity"/>
    <property type="evidence" value="ECO:0007669"/>
    <property type="project" value="UniProtKB-EC"/>
</dbReference>
<dbReference type="InterPro" id="IPR007848">
    <property type="entry name" value="Small_mtfrase_dom"/>
</dbReference>